<dbReference type="PANTHER" id="PTHR43441">
    <property type="entry name" value="RIBOSOMAL-PROTEIN-SERINE ACETYLTRANSFERASE"/>
    <property type="match status" value="1"/>
</dbReference>
<dbReference type="PANTHER" id="PTHR43441:SF11">
    <property type="entry name" value="RIBOSOMAL-PROTEIN-SERINE ACETYLTRANSFERASE"/>
    <property type="match status" value="1"/>
</dbReference>
<reference evidence="3" key="1">
    <citation type="submission" date="2017-06" db="EMBL/GenBank/DDBJ databases">
        <authorList>
            <person name="Varghese N."/>
            <person name="Submissions S."/>
        </authorList>
    </citation>
    <scope>NUCLEOTIDE SEQUENCE [LARGE SCALE GENOMIC DNA]</scope>
    <source>
        <strain evidence="3">DSM 11116</strain>
    </source>
</reference>
<dbReference type="PROSITE" id="PS51186">
    <property type="entry name" value="GNAT"/>
    <property type="match status" value="1"/>
</dbReference>
<dbReference type="Pfam" id="PF13302">
    <property type="entry name" value="Acetyltransf_3"/>
    <property type="match status" value="1"/>
</dbReference>
<dbReference type="Gene3D" id="3.40.630.30">
    <property type="match status" value="1"/>
</dbReference>
<dbReference type="Proteomes" id="UP000198131">
    <property type="component" value="Unassembled WGS sequence"/>
</dbReference>
<dbReference type="InterPro" id="IPR051908">
    <property type="entry name" value="Ribosomal_N-acetyltransferase"/>
</dbReference>
<keyword evidence="3" id="KW-1185">Reference proteome</keyword>
<dbReference type="GO" id="GO:0005737">
    <property type="term" value="C:cytoplasm"/>
    <property type="evidence" value="ECO:0007669"/>
    <property type="project" value="TreeGrafter"/>
</dbReference>
<organism evidence="2 3">
    <name type="scientific">Hymenobacter gelipurpurascens</name>
    <dbReference type="NCBI Taxonomy" id="89968"/>
    <lineage>
        <taxon>Bacteria</taxon>
        <taxon>Pseudomonadati</taxon>
        <taxon>Bacteroidota</taxon>
        <taxon>Cytophagia</taxon>
        <taxon>Cytophagales</taxon>
        <taxon>Hymenobacteraceae</taxon>
        <taxon>Hymenobacter</taxon>
    </lineage>
</organism>
<dbReference type="OrthoDB" id="883856at2"/>
<evidence type="ECO:0000259" key="1">
    <source>
        <dbReference type="PROSITE" id="PS51186"/>
    </source>
</evidence>
<keyword evidence="2" id="KW-0808">Transferase</keyword>
<dbReference type="RefSeq" id="WP_088844144.1">
    <property type="nucleotide sequence ID" value="NZ_FYEW01000002.1"/>
</dbReference>
<dbReference type="GO" id="GO:1990189">
    <property type="term" value="F:protein N-terminal-serine acetyltransferase activity"/>
    <property type="evidence" value="ECO:0007669"/>
    <property type="project" value="TreeGrafter"/>
</dbReference>
<evidence type="ECO:0000313" key="3">
    <source>
        <dbReference type="Proteomes" id="UP000198131"/>
    </source>
</evidence>
<sequence>MSLPDVSPELLLTTRRLHLRTWRAPDALPLHVLLQKNHERLRLNFPKTLAANRTLEDTASFIRERQREWQQRHAFQLGLWHPETQQLLGLVSLRNVAWEIPKAELAYLLDAEVEGQGLMQEALQEMLEWAFKEVGLTRIYCQLRPENRRSARLVQRAGFRHEGCFRQDYRGADGRLHDLDQYALLRADYLSLAPETT</sequence>
<accession>A0A212UAK7</accession>
<evidence type="ECO:0000313" key="2">
    <source>
        <dbReference type="EMBL" id="SNC75318.1"/>
    </source>
</evidence>
<dbReference type="InterPro" id="IPR000182">
    <property type="entry name" value="GNAT_dom"/>
</dbReference>
<dbReference type="InterPro" id="IPR016181">
    <property type="entry name" value="Acyl_CoA_acyltransferase"/>
</dbReference>
<protein>
    <submittedName>
        <fullName evidence="2">Protein N-acetyltransferase, RimJ/RimL family</fullName>
    </submittedName>
</protein>
<dbReference type="SUPFAM" id="SSF55729">
    <property type="entry name" value="Acyl-CoA N-acyltransferases (Nat)"/>
    <property type="match status" value="1"/>
</dbReference>
<dbReference type="AlphaFoldDB" id="A0A212UAK7"/>
<dbReference type="GO" id="GO:0008999">
    <property type="term" value="F:protein-N-terminal-alanine acetyltransferase activity"/>
    <property type="evidence" value="ECO:0007669"/>
    <property type="project" value="TreeGrafter"/>
</dbReference>
<gene>
    <name evidence="2" type="ORF">SAMN06265337_2814</name>
</gene>
<dbReference type="EMBL" id="FYEW01000002">
    <property type="protein sequence ID" value="SNC75318.1"/>
    <property type="molecule type" value="Genomic_DNA"/>
</dbReference>
<proteinExistence type="predicted"/>
<name>A0A212UAK7_9BACT</name>
<feature type="domain" description="N-acetyltransferase" evidence="1">
    <location>
        <begin position="39"/>
        <end position="180"/>
    </location>
</feature>